<comment type="caution">
    <text evidence="1">The sequence shown here is derived from an EMBL/GenBank/DDBJ whole genome shotgun (WGS) entry which is preliminary data.</text>
</comment>
<dbReference type="EMBL" id="BMGL01000019">
    <property type="protein sequence ID" value="GGE23091.1"/>
    <property type="molecule type" value="Genomic_DNA"/>
</dbReference>
<accession>A0A917A3D2</accession>
<dbReference type="AlphaFoldDB" id="A0A917A3D2"/>
<organism evidence="1 2">
    <name type="scientific">Psychroflexus salis</name>
    <dbReference type="NCBI Taxonomy" id="1526574"/>
    <lineage>
        <taxon>Bacteria</taxon>
        <taxon>Pseudomonadati</taxon>
        <taxon>Bacteroidota</taxon>
        <taxon>Flavobacteriia</taxon>
        <taxon>Flavobacteriales</taxon>
        <taxon>Flavobacteriaceae</taxon>
        <taxon>Psychroflexus</taxon>
    </lineage>
</organism>
<dbReference type="Proteomes" id="UP000599688">
    <property type="component" value="Unassembled WGS sequence"/>
</dbReference>
<protein>
    <submittedName>
        <fullName evidence="1">Uncharacterized protein</fullName>
    </submittedName>
</protein>
<gene>
    <name evidence="1" type="ORF">GCM10010831_24990</name>
</gene>
<keyword evidence="2" id="KW-1185">Reference proteome</keyword>
<evidence type="ECO:0000313" key="2">
    <source>
        <dbReference type="Proteomes" id="UP000599688"/>
    </source>
</evidence>
<evidence type="ECO:0000313" key="1">
    <source>
        <dbReference type="EMBL" id="GGE23091.1"/>
    </source>
</evidence>
<sequence length="95" mass="9435">MFNLIFNSMKNKLKSLVALVAICGTFGFVSNTDVQAKAGEVWLGITYVMAENGASNEATLAVGAIGVADAAVWGFAVGSVATPVAGAVAGAVAGL</sequence>
<name>A0A917A3D2_9FLAO</name>
<proteinExistence type="predicted"/>
<reference evidence="1 2" key="1">
    <citation type="journal article" date="2014" name="Int. J. Syst. Evol. Microbiol.">
        <title>Complete genome sequence of Corynebacterium casei LMG S-19264T (=DSM 44701T), isolated from a smear-ripened cheese.</title>
        <authorList>
            <consortium name="US DOE Joint Genome Institute (JGI-PGF)"/>
            <person name="Walter F."/>
            <person name="Albersmeier A."/>
            <person name="Kalinowski J."/>
            <person name="Ruckert C."/>
        </authorList>
    </citation>
    <scope>NUCLEOTIDE SEQUENCE [LARGE SCALE GENOMIC DNA]</scope>
    <source>
        <strain evidence="1 2">CGMCC 1.12925</strain>
    </source>
</reference>